<proteinExistence type="inferred from homology"/>
<dbReference type="Gene3D" id="1.20.1720.10">
    <property type="entry name" value="Multidrug resistance protein D"/>
    <property type="match status" value="1"/>
</dbReference>
<comment type="similarity">
    <text evidence="2">Belongs to the major facilitator superfamily. Bcr/CmlA family.</text>
</comment>
<dbReference type="PANTHER" id="PTHR23502">
    <property type="entry name" value="MAJOR FACILITATOR SUPERFAMILY"/>
    <property type="match status" value="1"/>
</dbReference>
<dbReference type="STRING" id="1050202.GCA_000384035_03092"/>
<evidence type="ECO:0000256" key="9">
    <source>
        <dbReference type="SAM" id="Phobius"/>
    </source>
</evidence>
<dbReference type="RefSeq" id="WP_106114215.1">
    <property type="nucleotide sequence ID" value="NZ_PVSR01000022.1"/>
</dbReference>
<dbReference type="Pfam" id="PF07690">
    <property type="entry name" value="MFS_1"/>
    <property type="match status" value="1"/>
</dbReference>
<keyword evidence="6 9" id="KW-1133">Transmembrane helix</keyword>
<feature type="transmembrane region" description="Helical" evidence="9">
    <location>
        <begin position="44"/>
        <end position="66"/>
    </location>
</feature>
<feature type="transmembrane region" description="Helical" evidence="9">
    <location>
        <begin position="378"/>
        <end position="397"/>
    </location>
</feature>
<evidence type="ECO:0000256" key="7">
    <source>
        <dbReference type="ARBA" id="ARBA00023136"/>
    </source>
</evidence>
<feature type="transmembrane region" description="Helical" evidence="9">
    <location>
        <begin position="283"/>
        <end position="303"/>
    </location>
</feature>
<dbReference type="Proteomes" id="UP000239352">
    <property type="component" value="Unassembled WGS sequence"/>
</dbReference>
<keyword evidence="12" id="KW-1185">Reference proteome</keyword>
<dbReference type="NCBIfam" id="TIGR00710">
    <property type="entry name" value="efflux_Bcr_CflA"/>
    <property type="match status" value="1"/>
</dbReference>
<evidence type="ECO:0000313" key="11">
    <source>
        <dbReference type="EMBL" id="PRW62988.1"/>
    </source>
</evidence>
<feature type="transmembrane region" description="Helical" evidence="9">
    <location>
        <begin position="110"/>
        <end position="129"/>
    </location>
</feature>
<feature type="compositionally biased region" description="Basic and acidic residues" evidence="8">
    <location>
        <begin position="1"/>
        <end position="10"/>
    </location>
</feature>
<feature type="transmembrane region" description="Helical" evidence="9">
    <location>
        <begin position="403"/>
        <end position="424"/>
    </location>
</feature>
<dbReference type="PROSITE" id="PS00216">
    <property type="entry name" value="SUGAR_TRANSPORT_1"/>
    <property type="match status" value="1"/>
</dbReference>
<keyword evidence="3" id="KW-0813">Transport</keyword>
<dbReference type="EMBL" id="PVSR01000022">
    <property type="protein sequence ID" value="PRW62988.1"/>
    <property type="molecule type" value="Genomic_DNA"/>
</dbReference>
<dbReference type="AlphaFoldDB" id="A0A2T0GV48"/>
<dbReference type="CDD" id="cd17320">
    <property type="entry name" value="MFS_MdfA_MDR_like"/>
    <property type="match status" value="1"/>
</dbReference>
<evidence type="ECO:0000256" key="8">
    <source>
        <dbReference type="SAM" id="MobiDB-lite"/>
    </source>
</evidence>
<feature type="transmembrane region" description="Helical" evidence="9">
    <location>
        <begin position="342"/>
        <end position="366"/>
    </location>
</feature>
<evidence type="ECO:0000256" key="5">
    <source>
        <dbReference type="ARBA" id="ARBA00022692"/>
    </source>
</evidence>
<keyword evidence="4" id="KW-1003">Cell membrane</keyword>
<comment type="subcellular location">
    <subcellularLocation>
        <location evidence="1">Cell membrane</location>
        <topology evidence="1">Multi-pass membrane protein</topology>
    </subcellularLocation>
</comment>
<dbReference type="GO" id="GO:0005886">
    <property type="term" value="C:plasma membrane"/>
    <property type="evidence" value="ECO:0007669"/>
    <property type="project" value="UniProtKB-SubCell"/>
</dbReference>
<accession>A0A2T0GV48</accession>
<feature type="transmembrane region" description="Helical" evidence="9">
    <location>
        <begin position="78"/>
        <end position="98"/>
    </location>
</feature>
<feature type="transmembrane region" description="Helical" evidence="9">
    <location>
        <begin position="239"/>
        <end position="263"/>
    </location>
</feature>
<dbReference type="InterPro" id="IPR004812">
    <property type="entry name" value="Efflux_drug-R_Bcr/CmlA"/>
</dbReference>
<dbReference type="FunFam" id="1.20.1720.10:FF:000005">
    <property type="entry name" value="Bcr/CflA family efflux transporter"/>
    <property type="match status" value="1"/>
</dbReference>
<sequence>MNDAQRDDSAHTTAPTEQAPGSGSAEPAAPDSAENSTLRRKARFALILGGLTAFGPLTIDMYLPALPQLTEDLHASSAQGQLTLTAVLLGLAFGQLAAGPISDAVGRRTPLLVGLVVYLTASVLCAVSGDIHTLTVLRALQGFGAAAGMVIARAAVRDLYSGVEAARFFSALMLVTGLAPVLAPVIGGQVLAHTTWRGVFVVLSGFAVTLLLVTLFALPETKPRRWRTPLRVGATLRTFGGLLSTPSFLGNALAAGLAMAAMFSYISGSSYVLQDIHGLSPQTYSLVFGMNAVGLVAGGQANARLVGRVATESQLLLTALLGCTLAGLVLVSAVLLGLPLPVLLAGLFVMISGLGFVLPNTTMLALAEHREVAGSASALLGVSQFVVGALAAPLVGLGGVDSALPMVLVMFTVVAASLTVYLTLGRRGVSPSAAG</sequence>
<evidence type="ECO:0000256" key="3">
    <source>
        <dbReference type="ARBA" id="ARBA00022448"/>
    </source>
</evidence>
<dbReference type="SUPFAM" id="SSF103473">
    <property type="entry name" value="MFS general substrate transporter"/>
    <property type="match status" value="1"/>
</dbReference>
<dbReference type="PROSITE" id="PS50850">
    <property type="entry name" value="MFS"/>
    <property type="match status" value="1"/>
</dbReference>
<feature type="transmembrane region" description="Helical" evidence="9">
    <location>
        <begin position="315"/>
        <end position="336"/>
    </location>
</feature>
<dbReference type="PANTHER" id="PTHR23502:SF132">
    <property type="entry name" value="POLYAMINE TRANSPORTER 2-RELATED"/>
    <property type="match status" value="1"/>
</dbReference>
<evidence type="ECO:0000256" key="4">
    <source>
        <dbReference type="ARBA" id="ARBA00022475"/>
    </source>
</evidence>
<feature type="transmembrane region" description="Helical" evidence="9">
    <location>
        <begin position="168"/>
        <end position="192"/>
    </location>
</feature>
<evidence type="ECO:0000313" key="12">
    <source>
        <dbReference type="Proteomes" id="UP000239352"/>
    </source>
</evidence>
<feature type="transmembrane region" description="Helical" evidence="9">
    <location>
        <begin position="135"/>
        <end position="156"/>
    </location>
</feature>
<dbReference type="InParanoid" id="A0A2T0GV48"/>
<comment type="caution">
    <text evidence="11">The sequence shown here is derived from an EMBL/GenBank/DDBJ whole genome shotgun (WGS) entry which is preliminary data.</text>
</comment>
<protein>
    <submittedName>
        <fullName evidence="11">Bcr/CflA family drug resistance efflux transporter</fullName>
    </submittedName>
</protein>
<keyword evidence="5 9" id="KW-0812">Transmembrane</keyword>
<feature type="transmembrane region" description="Helical" evidence="9">
    <location>
        <begin position="198"/>
        <end position="218"/>
    </location>
</feature>
<gene>
    <name evidence="11" type="ORF">CEP50_12950</name>
</gene>
<evidence type="ECO:0000256" key="1">
    <source>
        <dbReference type="ARBA" id="ARBA00004651"/>
    </source>
</evidence>
<organism evidence="11 12">
    <name type="scientific">Actinopolyspora mortivallis</name>
    <dbReference type="NCBI Taxonomy" id="33906"/>
    <lineage>
        <taxon>Bacteria</taxon>
        <taxon>Bacillati</taxon>
        <taxon>Actinomycetota</taxon>
        <taxon>Actinomycetes</taxon>
        <taxon>Actinopolysporales</taxon>
        <taxon>Actinopolysporaceae</taxon>
        <taxon>Actinopolyspora</taxon>
    </lineage>
</organism>
<evidence type="ECO:0000259" key="10">
    <source>
        <dbReference type="PROSITE" id="PS50850"/>
    </source>
</evidence>
<dbReference type="GO" id="GO:1990961">
    <property type="term" value="P:xenobiotic detoxification by transmembrane export across the plasma membrane"/>
    <property type="evidence" value="ECO:0007669"/>
    <property type="project" value="InterPro"/>
</dbReference>
<feature type="domain" description="Major facilitator superfamily (MFS) profile" evidence="10">
    <location>
        <begin position="42"/>
        <end position="427"/>
    </location>
</feature>
<dbReference type="GO" id="GO:0042910">
    <property type="term" value="F:xenobiotic transmembrane transporter activity"/>
    <property type="evidence" value="ECO:0007669"/>
    <property type="project" value="InterPro"/>
</dbReference>
<dbReference type="InterPro" id="IPR036259">
    <property type="entry name" value="MFS_trans_sf"/>
</dbReference>
<evidence type="ECO:0000256" key="2">
    <source>
        <dbReference type="ARBA" id="ARBA00006236"/>
    </source>
</evidence>
<feature type="compositionally biased region" description="Low complexity" evidence="8">
    <location>
        <begin position="19"/>
        <end position="34"/>
    </location>
</feature>
<dbReference type="InterPro" id="IPR005829">
    <property type="entry name" value="Sugar_transporter_CS"/>
</dbReference>
<feature type="region of interest" description="Disordered" evidence="8">
    <location>
        <begin position="1"/>
        <end position="34"/>
    </location>
</feature>
<reference evidence="11 12" key="1">
    <citation type="submission" date="2018-03" db="EMBL/GenBank/DDBJ databases">
        <title>Actinopolyspora mortivallis from Sahara, screening for active biomolecules.</title>
        <authorList>
            <person name="Selama O."/>
            <person name="Wellington E.M.H."/>
            <person name="Hacene H."/>
        </authorList>
    </citation>
    <scope>NUCLEOTIDE SEQUENCE [LARGE SCALE GENOMIC DNA]</scope>
    <source>
        <strain evidence="11 12">M5A</strain>
    </source>
</reference>
<dbReference type="InterPro" id="IPR020846">
    <property type="entry name" value="MFS_dom"/>
</dbReference>
<evidence type="ECO:0000256" key="6">
    <source>
        <dbReference type="ARBA" id="ARBA00022989"/>
    </source>
</evidence>
<name>A0A2T0GV48_ACTMO</name>
<dbReference type="InterPro" id="IPR011701">
    <property type="entry name" value="MFS"/>
</dbReference>
<keyword evidence="7 9" id="KW-0472">Membrane</keyword>